<reference evidence="1" key="1">
    <citation type="submission" date="2022-01" db="EMBL/GenBank/DDBJ databases">
        <authorList>
            <person name="Jo J.-H."/>
            <person name="Im W.-T."/>
        </authorList>
    </citation>
    <scope>NUCLEOTIDE SEQUENCE</scope>
    <source>
        <strain evidence="1">NA20</strain>
    </source>
</reference>
<protein>
    <submittedName>
        <fullName evidence="1">Uncharacterized protein</fullName>
    </submittedName>
</protein>
<organism evidence="1 2">
    <name type="scientific">Terrimonas ginsenosidimutans</name>
    <dbReference type="NCBI Taxonomy" id="2908004"/>
    <lineage>
        <taxon>Bacteria</taxon>
        <taxon>Pseudomonadati</taxon>
        <taxon>Bacteroidota</taxon>
        <taxon>Chitinophagia</taxon>
        <taxon>Chitinophagales</taxon>
        <taxon>Chitinophagaceae</taxon>
        <taxon>Terrimonas</taxon>
    </lineage>
</organism>
<comment type="caution">
    <text evidence="1">The sequence shown here is derived from an EMBL/GenBank/DDBJ whole genome shotgun (WGS) entry which is preliminary data.</text>
</comment>
<proteinExistence type="predicted"/>
<evidence type="ECO:0000313" key="1">
    <source>
        <dbReference type="EMBL" id="MCG2615718.1"/>
    </source>
</evidence>
<sequence>MPQHAFIATGGVRFSLVSLRRTGQFVYRYHRSKVRERSAYWINIPFYKTEIETKGNMLNRWVIAK</sequence>
<evidence type="ECO:0000313" key="2">
    <source>
        <dbReference type="Proteomes" id="UP001165367"/>
    </source>
</evidence>
<dbReference type="EMBL" id="JAKLTR010000010">
    <property type="protein sequence ID" value="MCG2615718.1"/>
    <property type="molecule type" value="Genomic_DNA"/>
</dbReference>
<accession>A0ABS9KTW4</accession>
<keyword evidence="2" id="KW-1185">Reference proteome</keyword>
<dbReference type="Proteomes" id="UP001165367">
    <property type="component" value="Unassembled WGS sequence"/>
</dbReference>
<name>A0ABS9KTW4_9BACT</name>
<dbReference type="RefSeq" id="WP_237873786.1">
    <property type="nucleotide sequence ID" value="NZ_JAKLTR010000010.1"/>
</dbReference>
<gene>
    <name evidence="1" type="ORF">LZZ85_15570</name>
</gene>